<dbReference type="EMBL" id="JBBWWQ010000006">
    <property type="protein sequence ID" value="KAK8944122.1"/>
    <property type="molecule type" value="Genomic_DNA"/>
</dbReference>
<name>A0AAP0G8A3_9ASPA</name>
<protein>
    <submittedName>
        <fullName evidence="1">Uncharacterized protein</fullName>
    </submittedName>
</protein>
<reference evidence="1 2" key="1">
    <citation type="journal article" date="2022" name="Nat. Plants">
        <title>Genomes of leafy and leafless Platanthera orchids illuminate the evolution of mycoheterotrophy.</title>
        <authorList>
            <person name="Li M.H."/>
            <person name="Liu K.W."/>
            <person name="Li Z."/>
            <person name="Lu H.C."/>
            <person name="Ye Q.L."/>
            <person name="Zhang D."/>
            <person name="Wang J.Y."/>
            <person name="Li Y.F."/>
            <person name="Zhong Z.M."/>
            <person name="Liu X."/>
            <person name="Yu X."/>
            <person name="Liu D.K."/>
            <person name="Tu X.D."/>
            <person name="Liu B."/>
            <person name="Hao Y."/>
            <person name="Liao X.Y."/>
            <person name="Jiang Y.T."/>
            <person name="Sun W.H."/>
            <person name="Chen J."/>
            <person name="Chen Y.Q."/>
            <person name="Ai Y."/>
            <person name="Zhai J.W."/>
            <person name="Wu S.S."/>
            <person name="Zhou Z."/>
            <person name="Hsiao Y.Y."/>
            <person name="Wu W.L."/>
            <person name="Chen Y.Y."/>
            <person name="Lin Y.F."/>
            <person name="Hsu J.L."/>
            <person name="Li C.Y."/>
            <person name="Wang Z.W."/>
            <person name="Zhao X."/>
            <person name="Zhong W.Y."/>
            <person name="Ma X.K."/>
            <person name="Ma L."/>
            <person name="Huang J."/>
            <person name="Chen G.Z."/>
            <person name="Huang M.Z."/>
            <person name="Huang L."/>
            <person name="Peng D.H."/>
            <person name="Luo Y.B."/>
            <person name="Zou S.Q."/>
            <person name="Chen S.P."/>
            <person name="Lan S."/>
            <person name="Tsai W.C."/>
            <person name="Van de Peer Y."/>
            <person name="Liu Z.J."/>
        </authorList>
    </citation>
    <scope>NUCLEOTIDE SEQUENCE [LARGE SCALE GENOMIC DNA]</scope>
    <source>
        <strain evidence="1">Lor287</strain>
    </source>
</reference>
<gene>
    <name evidence="1" type="ORF">KSP39_PZI008538</name>
</gene>
<keyword evidence="2" id="KW-1185">Reference proteome</keyword>
<accession>A0AAP0G8A3</accession>
<evidence type="ECO:0000313" key="1">
    <source>
        <dbReference type="EMBL" id="KAK8944122.1"/>
    </source>
</evidence>
<sequence length="88" mass="9574">MNMMFSSVVATGVHVCTPNTTSQARVSIDERAMSEIDNDLIDISEHVDSIDASVAFESRKCRKKGKNKVTSSVLIDLVESTREIGASL</sequence>
<organism evidence="1 2">
    <name type="scientific">Platanthera zijinensis</name>
    <dbReference type="NCBI Taxonomy" id="2320716"/>
    <lineage>
        <taxon>Eukaryota</taxon>
        <taxon>Viridiplantae</taxon>
        <taxon>Streptophyta</taxon>
        <taxon>Embryophyta</taxon>
        <taxon>Tracheophyta</taxon>
        <taxon>Spermatophyta</taxon>
        <taxon>Magnoliopsida</taxon>
        <taxon>Liliopsida</taxon>
        <taxon>Asparagales</taxon>
        <taxon>Orchidaceae</taxon>
        <taxon>Orchidoideae</taxon>
        <taxon>Orchideae</taxon>
        <taxon>Orchidinae</taxon>
        <taxon>Platanthera</taxon>
    </lineage>
</organism>
<proteinExistence type="predicted"/>
<dbReference type="AlphaFoldDB" id="A0AAP0G8A3"/>
<evidence type="ECO:0000313" key="2">
    <source>
        <dbReference type="Proteomes" id="UP001418222"/>
    </source>
</evidence>
<dbReference type="Proteomes" id="UP001418222">
    <property type="component" value="Unassembled WGS sequence"/>
</dbReference>
<comment type="caution">
    <text evidence="1">The sequence shown here is derived from an EMBL/GenBank/DDBJ whole genome shotgun (WGS) entry which is preliminary data.</text>
</comment>